<feature type="compositionally biased region" description="Polar residues" evidence="1">
    <location>
        <begin position="410"/>
        <end position="428"/>
    </location>
</feature>
<feature type="compositionally biased region" description="Basic and acidic residues" evidence="1">
    <location>
        <begin position="147"/>
        <end position="156"/>
    </location>
</feature>
<organism evidence="2 3">
    <name type="scientific">Nothobranchius furzeri</name>
    <name type="common">Turquoise killifish</name>
    <dbReference type="NCBI Taxonomy" id="105023"/>
    <lineage>
        <taxon>Eukaryota</taxon>
        <taxon>Metazoa</taxon>
        <taxon>Chordata</taxon>
        <taxon>Craniata</taxon>
        <taxon>Vertebrata</taxon>
        <taxon>Euteleostomi</taxon>
        <taxon>Actinopterygii</taxon>
        <taxon>Neopterygii</taxon>
        <taxon>Teleostei</taxon>
        <taxon>Neoteleostei</taxon>
        <taxon>Acanthomorphata</taxon>
        <taxon>Ovalentaria</taxon>
        <taxon>Atherinomorphae</taxon>
        <taxon>Cyprinodontiformes</taxon>
        <taxon>Nothobranchiidae</taxon>
        <taxon>Nothobranchius</taxon>
    </lineage>
</organism>
<feature type="compositionally biased region" description="Polar residues" evidence="1">
    <location>
        <begin position="91"/>
        <end position="100"/>
    </location>
</feature>
<feature type="region of interest" description="Disordered" evidence="1">
    <location>
        <begin position="1"/>
        <end position="178"/>
    </location>
</feature>
<dbReference type="AlphaFoldDB" id="A0A9D2XBJ8"/>
<evidence type="ECO:0000313" key="2">
    <source>
        <dbReference type="EMBL" id="KAF7198917.1"/>
    </source>
</evidence>
<evidence type="ECO:0000256" key="1">
    <source>
        <dbReference type="SAM" id="MobiDB-lite"/>
    </source>
</evidence>
<feature type="region of interest" description="Disordered" evidence="1">
    <location>
        <begin position="290"/>
        <end position="319"/>
    </location>
</feature>
<comment type="caution">
    <text evidence="2">The sequence shown here is derived from an EMBL/GenBank/DDBJ whole genome shotgun (WGS) entry which is preliminary data.</text>
</comment>
<feature type="compositionally biased region" description="Basic and acidic residues" evidence="1">
    <location>
        <begin position="384"/>
        <end position="409"/>
    </location>
</feature>
<feature type="compositionally biased region" description="Basic and acidic residues" evidence="1">
    <location>
        <begin position="101"/>
        <end position="121"/>
    </location>
</feature>
<evidence type="ECO:0000313" key="3">
    <source>
        <dbReference type="Proteomes" id="UP000822369"/>
    </source>
</evidence>
<feature type="compositionally biased region" description="Basic residues" evidence="1">
    <location>
        <begin position="62"/>
        <end position="82"/>
    </location>
</feature>
<feature type="compositionally biased region" description="Polar residues" evidence="1">
    <location>
        <begin position="157"/>
        <end position="178"/>
    </location>
</feature>
<feature type="compositionally biased region" description="Basic residues" evidence="1">
    <location>
        <begin position="19"/>
        <end position="28"/>
    </location>
</feature>
<feature type="compositionally biased region" description="Basic and acidic residues" evidence="1">
    <location>
        <begin position="29"/>
        <end position="61"/>
    </location>
</feature>
<name>A0A9D2XBJ8_NOTFU</name>
<feature type="region of interest" description="Disordered" evidence="1">
    <location>
        <begin position="380"/>
        <end position="438"/>
    </location>
</feature>
<reference evidence="2" key="1">
    <citation type="submission" date="2020-03" db="EMBL/GenBank/DDBJ databases">
        <title>Intra-Species Differences in Population Size shape Life History and Genome Evolution.</title>
        <authorList>
            <person name="Willemsen D."/>
            <person name="Cui R."/>
            <person name="Valenzano D.R."/>
        </authorList>
    </citation>
    <scope>NUCLEOTIDE SEQUENCE</scope>
    <source>
        <strain evidence="2">GRZ</strain>
        <tissue evidence="2">Whole</tissue>
    </source>
</reference>
<dbReference type="KEGG" id="nfu:107388541"/>
<protein>
    <submittedName>
        <fullName evidence="2">Nucleolin 2-like</fullName>
    </submittedName>
</protein>
<gene>
    <name evidence="2" type="ORF">G4P62_013127</name>
</gene>
<dbReference type="OrthoDB" id="8932843at2759"/>
<sequence>MSDFEDAAFYFESFTSPPKPKRKKQAKKDRKEPKPKKSESIKAQEGVHSKLRETTKELKEKKKEKRKNKNKEKRKMKKKKNKLAPELEDFTLTQFSSTQAKRSEKLEIPGKSKDSMKEGKRNKMVAFDSLPTYIRVKRPQFASSTPKETEDVRRNESCSQVSSTGQTQDEAQDDVQWTSDDVNSQDLFITQKTFRTSPAKAFSGVASDEFITASPQVFTQKNKSQKTAEEINKTLEITHKCPQEGAVLKLKQEKISSQTHKLKPSLAQQKKAEAPKWMNPFLDEPVVISETPEERSSSALPHGEPSLPRPRSANSSTQTENFFTSELSSYLHFCQKSRAAACVEDLKPLDLSLPQRVRKDLRLSVKMSVIDAKLDLGKPVLRGEMSDDGSKGVSEKLREKPAEVKKEPETTPSPQSEFDTKSADTTASSEDDHLARSAKKDLSQVIQYNLIWVH</sequence>
<dbReference type="EMBL" id="JAAVVJ010032379">
    <property type="protein sequence ID" value="KAF7198917.1"/>
    <property type="molecule type" value="Genomic_DNA"/>
</dbReference>
<proteinExistence type="predicted"/>
<dbReference type="Proteomes" id="UP000822369">
    <property type="component" value="Unassembled WGS sequence"/>
</dbReference>
<accession>A0A9D2XBJ8</accession>